<feature type="region of interest" description="Disordered" evidence="3">
    <location>
        <begin position="221"/>
        <end position="242"/>
    </location>
</feature>
<feature type="domain" description="Centromere protein J C-terminal" evidence="4">
    <location>
        <begin position="767"/>
        <end position="797"/>
    </location>
</feature>
<organism evidence="6 7">
    <name type="scientific">Artemia franciscana</name>
    <name type="common">Brine shrimp</name>
    <name type="synonym">Artemia sanfranciscana</name>
    <dbReference type="NCBI Taxonomy" id="6661"/>
    <lineage>
        <taxon>Eukaryota</taxon>
        <taxon>Metazoa</taxon>
        <taxon>Ecdysozoa</taxon>
        <taxon>Arthropoda</taxon>
        <taxon>Crustacea</taxon>
        <taxon>Branchiopoda</taxon>
        <taxon>Anostraca</taxon>
        <taxon>Artemiidae</taxon>
        <taxon>Artemia</taxon>
    </lineage>
</organism>
<proteinExistence type="inferred from homology"/>
<keyword evidence="7" id="KW-1185">Reference proteome</keyword>
<dbReference type="InterPro" id="IPR009852">
    <property type="entry name" value="CENPJ_C_dom"/>
</dbReference>
<sequence length="818" mass="93012">MNDSIAVSDVSYPSPSSKDLLRQLKALKNWQQQALDHLLLSQKKEREVLSASLSTIKENLSPEKRSLLHSNTSHTAFENHEKTPIGNNTKSFEEILKLKLEEEKMDAENTNSPKIVKRPFLRKGSGLQRFQYTPPKFLPEQSPGHRKVISPLKKGENPSRNDDKKEKFEDSIDADFNQKIREADRQHKKELKDLAVFELLEDVADKSSFISNSSIIGRFMTEGSTSTPQASTAKKLESTNQDESRHVRFADSFKYAEYTLEADSDSDTMVTSYGVDEIESDDPSRVKTVGDTFASDIVQKIRTKFDNTAESMITHADSYFKMKESDKENTPVQLFCDKNSAAITKVKVTSGMIVSPPPSKRGLTPSNPIWEAFKDQEKYNNEVSEVLKEIQCNTDDYNGILKQAGLIGIENNNTPAATTAIHSRILELEKEINVFRKEANRLRKSRKEADELKSTLTEEKNRFEKQMENEKRRWQLQLEEEKKKLKSSEKRKDETSQVTDEVMELKNKLEELTNVTRTKESKWFAEKNKLLSRIRYLESQLKMKTDEVTRLSKEEHDVRKKLQSSLRPRPIYAQVKPQSASIEVQTDSFPSPSTPCKVQPPSTPIGTTPQLKSDQVQTPQSEKKTRDGGDRGKVVVHEDGTKEIIFESGNIKTIFKDGIIKTVYFNKDVKIVQPDGTIKYIYTAKGITQTTMNDGKEVLEYPEGHVETKFPSGKKEVKFPDGCFAVFHNDGSEERQWPNGTKLWRDSKGNQMMQMPNGDRETSTPTCKRRELPDGTLITTFSDGRKETRFPNGKVKVVDSCGEVLLDTRIAESTSSSK</sequence>
<feature type="compositionally biased region" description="Basic and acidic residues" evidence="3">
    <location>
        <begin position="153"/>
        <end position="170"/>
    </location>
</feature>
<feature type="domain" description="Centromere protein J C-terminal" evidence="4">
    <location>
        <begin position="693"/>
        <end position="722"/>
    </location>
</feature>
<feature type="region of interest" description="Disordered" evidence="3">
    <location>
        <begin position="739"/>
        <end position="766"/>
    </location>
</feature>
<feature type="domain" description="CENPJ tubulin-binding region" evidence="5">
    <location>
        <begin position="84"/>
        <end position="131"/>
    </location>
</feature>
<evidence type="ECO:0000256" key="3">
    <source>
        <dbReference type="SAM" id="MobiDB-lite"/>
    </source>
</evidence>
<feature type="region of interest" description="Disordered" evidence="3">
    <location>
        <begin position="574"/>
        <end position="633"/>
    </location>
</feature>
<reference evidence="6" key="1">
    <citation type="submission" date="2023-07" db="EMBL/GenBank/DDBJ databases">
        <title>Chromosome-level genome assembly of Artemia franciscana.</title>
        <authorList>
            <person name="Jo E."/>
        </authorList>
    </citation>
    <scope>NUCLEOTIDE SEQUENCE</scope>
    <source>
        <tissue evidence="6">Whole body</tissue>
    </source>
</reference>
<feature type="domain" description="Centromere protein J C-terminal" evidence="4">
    <location>
        <begin position="729"/>
        <end position="762"/>
    </location>
</feature>
<evidence type="ECO:0000256" key="1">
    <source>
        <dbReference type="ARBA" id="ARBA00005627"/>
    </source>
</evidence>
<dbReference type="PANTHER" id="PTHR10331">
    <property type="entry name" value="T COMPLEX PROTEIN 10"/>
    <property type="match status" value="1"/>
</dbReference>
<feature type="coiled-coil region" evidence="2">
    <location>
        <begin position="425"/>
        <end position="554"/>
    </location>
</feature>
<keyword evidence="2" id="KW-0175">Coiled coil</keyword>
<accession>A0AA88HL72</accession>
<evidence type="ECO:0000313" key="6">
    <source>
        <dbReference type="EMBL" id="KAK2710988.1"/>
    </source>
</evidence>
<comment type="caution">
    <text evidence="6">The sequence shown here is derived from an EMBL/GenBank/DDBJ whole genome shotgun (WGS) entry which is preliminary data.</text>
</comment>
<dbReference type="Pfam" id="PF25779">
    <property type="entry name" value="Tubulin-bind_CPAP"/>
    <property type="match status" value="1"/>
</dbReference>
<dbReference type="AlphaFoldDB" id="A0AA88HL72"/>
<feature type="compositionally biased region" description="Basic and acidic residues" evidence="3">
    <location>
        <begin position="621"/>
        <end position="633"/>
    </location>
</feature>
<dbReference type="PANTHER" id="PTHR10331:SF6">
    <property type="entry name" value="SPINDLE ASSEMBLY ABNORMAL 4"/>
    <property type="match status" value="1"/>
</dbReference>
<evidence type="ECO:0000313" key="7">
    <source>
        <dbReference type="Proteomes" id="UP001187531"/>
    </source>
</evidence>
<feature type="region of interest" description="Disordered" evidence="3">
    <location>
        <begin position="131"/>
        <end position="170"/>
    </location>
</feature>
<dbReference type="InterPro" id="IPR026581">
    <property type="entry name" value="TCP10L/CENPJ"/>
</dbReference>
<name>A0AA88HL72_ARTSF</name>
<dbReference type="Gene3D" id="2.60.450.20">
    <property type="match status" value="1"/>
</dbReference>
<evidence type="ECO:0000256" key="2">
    <source>
        <dbReference type="SAM" id="Coils"/>
    </source>
</evidence>
<feature type="compositionally biased region" description="Polar residues" evidence="3">
    <location>
        <begin position="222"/>
        <end position="232"/>
    </location>
</feature>
<dbReference type="InterPro" id="IPR047002">
    <property type="entry name" value="Tcp10_C_sf"/>
</dbReference>
<dbReference type="Proteomes" id="UP001187531">
    <property type="component" value="Unassembled WGS sequence"/>
</dbReference>
<feature type="compositionally biased region" description="Polar residues" evidence="3">
    <location>
        <begin position="576"/>
        <end position="596"/>
    </location>
</feature>
<dbReference type="Pfam" id="PF07202">
    <property type="entry name" value="Tcp10_C"/>
    <property type="match status" value="3"/>
</dbReference>
<protein>
    <recommendedName>
        <fullName evidence="8">Centromere protein J</fullName>
    </recommendedName>
</protein>
<gene>
    <name evidence="6" type="ORF">QYM36_012228</name>
</gene>
<evidence type="ECO:0008006" key="8">
    <source>
        <dbReference type="Google" id="ProtNLM"/>
    </source>
</evidence>
<feature type="compositionally biased region" description="Polar residues" evidence="3">
    <location>
        <begin position="604"/>
        <end position="620"/>
    </location>
</feature>
<dbReference type="InterPro" id="IPR058029">
    <property type="entry name" value="Tubulin-bd_CENPJ"/>
</dbReference>
<evidence type="ECO:0000259" key="5">
    <source>
        <dbReference type="Pfam" id="PF25779"/>
    </source>
</evidence>
<dbReference type="EMBL" id="JAVRJZ010000016">
    <property type="protein sequence ID" value="KAK2710988.1"/>
    <property type="molecule type" value="Genomic_DNA"/>
</dbReference>
<comment type="similarity">
    <text evidence="1">Belongs to the TCP10 family.</text>
</comment>
<evidence type="ECO:0000259" key="4">
    <source>
        <dbReference type="Pfam" id="PF07202"/>
    </source>
</evidence>